<comment type="subcellular location">
    <subcellularLocation>
        <location evidence="1">Cell inner membrane</location>
        <topology evidence="1">Multi-pass membrane protein</topology>
    </subcellularLocation>
</comment>
<feature type="transmembrane region" description="Helical" evidence="10">
    <location>
        <begin position="350"/>
        <end position="367"/>
    </location>
</feature>
<dbReference type="Pfam" id="PF01554">
    <property type="entry name" value="MatE"/>
    <property type="match status" value="2"/>
</dbReference>
<evidence type="ECO:0000256" key="5">
    <source>
        <dbReference type="ARBA" id="ARBA00022692"/>
    </source>
</evidence>
<dbReference type="GO" id="GO:0006811">
    <property type="term" value="P:monoatomic ion transport"/>
    <property type="evidence" value="ECO:0007669"/>
    <property type="project" value="UniProtKB-KW"/>
</dbReference>
<name>A0A073JBX9_9RHOB</name>
<feature type="transmembrane region" description="Helical" evidence="10">
    <location>
        <begin position="47"/>
        <end position="70"/>
    </location>
</feature>
<gene>
    <name evidence="11" type="ORF">SUH3_22215</name>
</gene>
<dbReference type="PANTHER" id="PTHR43298:SF2">
    <property type="entry name" value="FMN_FAD EXPORTER YEEO-RELATED"/>
    <property type="match status" value="1"/>
</dbReference>
<evidence type="ECO:0000313" key="12">
    <source>
        <dbReference type="Proteomes" id="UP000027746"/>
    </source>
</evidence>
<protein>
    <recommendedName>
        <fullName evidence="9">Multidrug-efflux transporter</fullName>
    </recommendedName>
</protein>
<keyword evidence="2" id="KW-0813">Transport</keyword>
<keyword evidence="7" id="KW-0406">Ion transport</keyword>
<feature type="transmembrane region" description="Helical" evidence="10">
    <location>
        <begin position="91"/>
        <end position="114"/>
    </location>
</feature>
<accession>A0A073JBX9</accession>
<keyword evidence="8 10" id="KW-0472">Membrane</keyword>
<evidence type="ECO:0000256" key="4">
    <source>
        <dbReference type="ARBA" id="ARBA00022475"/>
    </source>
</evidence>
<dbReference type="InterPro" id="IPR050222">
    <property type="entry name" value="MATE_MdtK"/>
</dbReference>
<proteinExistence type="predicted"/>
<evidence type="ECO:0000256" key="1">
    <source>
        <dbReference type="ARBA" id="ARBA00004429"/>
    </source>
</evidence>
<dbReference type="GO" id="GO:0042910">
    <property type="term" value="F:xenobiotic transmembrane transporter activity"/>
    <property type="evidence" value="ECO:0007669"/>
    <property type="project" value="InterPro"/>
</dbReference>
<keyword evidence="5 10" id="KW-0812">Transmembrane</keyword>
<dbReference type="GO" id="GO:0005886">
    <property type="term" value="C:plasma membrane"/>
    <property type="evidence" value="ECO:0007669"/>
    <property type="project" value="UniProtKB-SubCell"/>
</dbReference>
<dbReference type="InterPro" id="IPR002528">
    <property type="entry name" value="MATE_fam"/>
</dbReference>
<dbReference type="EMBL" id="JAMD01000007">
    <property type="protein sequence ID" value="KEJ95242.1"/>
    <property type="molecule type" value="Genomic_DNA"/>
</dbReference>
<feature type="transmembrane region" description="Helical" evidence="10">
    <location>
        <begin position="308"/>
        <end position="330"/>
    </location>
</feature>
<evidence type="ECO:0000256" key="3">
    <source>
        <dbReference type="ARBA" id="ARBA00022449"/>
    </source>
</evidence>
<evidence type="ECO:0000256" key="7">
    <source>
        <dbReference type="ARBA" id="ARBA00023065"/>
    </source>
</evidence>
<feature type="transmembrane region" description="Helical" evidence="10">
    <location>
        <begin position="406"/>
        <end position="425"/>
    </location>
</feature>
<dbReference type="GeneID" id="68872659"/>
<dbReference type="PIRSF" id="PIRSF006603">
    <property type="entry name" value="DinF"/>
    <property type="match status" value="1"/>
</dbReference>
<dbReference type="Proteomes" id="UP000027746">
    <property type="component" value="Unassembled WGS sequence"/>
</dbReference>
<evidence type="ECO:0000313" key="11">
    <source>
        <dbReference type="EMBL" id="KEJ95242.1"/>
    </source>
</evidence>
<feature type="transmembrane region" description="Helical" evidence="10">
    <location>
        <begin position="233"/>
        <end position="252"/>
    </location>
</feature>
<reference evidence="11 12" key="1">
    <citation type="submission" date="2014-01" db="EMBL/GenBank/DDBJ databases">
        <title>Sulfitobacter sp. H3 (MCCC 1A00686) Genome Sequencing.</title>
        <authorList>
            <person name="Lai Q."/>
            <person name="Hong Z."/>
        </authorList>
    </citation>
    <scope>NUCLEOTIDE SEQUENCE [LARGE SCALE GENOMIC DNA]</scope>
    <source>
        <strain evidence="11 12">H3</strain>
    </source>
</reference>
<dbReference type="InterPro" id="IPR048279">
    <property type="entry name" value="MdtK-like"/>
</dbReference>
<comment type="caution">
    <text evidence="11">The sequence shown here is derived from an EMBL/GenBank/DDBJ whole genome shotgun (WGS) entry which is preliminary data.</text>
</comment>
<keyword evidence="4" id="KW-1003">Cell membrane</keyword>
<keyword evidence="3" id="KW-0050">Antiport</keyword>
<sequence length="441" mass="45261">MADSDLSDPDLYRLMWRLGLPAMAGLSLNALHQAVDAAFVGRLGSDALAALVVLAPLAGLVAAAGIGLGIGAASATARSLGAGRPDQARAVAGLSMTAALVLAVCAVGGLWSFGEGVLHLLGARGALLATARPYLLIQALTIGCAILQILCDFLAIGRGNAAFSLKTLGLCFGLNILLDPLFIFGLNLGLAGAAWATLCAQGVTLCVWAWHFHTPRGRPTLGPLRLLAPVLRVGLPEAVAVAVTTISLMALLRIATAFGGADEVAALGLALRLVFVVMLPLEGFAIGVQPILSHAHGRANAARFAATLRRILCMCGAITAALSILFSMGARPLVRLFVVDPDTVAQAAEMLSYLALSLPAVALRLCAQISLQATVQPRMATLLGLAPMGWLLWPSMALLVPLFGPVGIAISVLVAAWLAAFLALVPIRAALFPLSPTGASV</sequence>
<keyword evidence="6 10" id="KW-1133">Transmembrane helix</keyword>
<dbReference type="GO" id="GO:0015297">
    <property type="term" value="F:antiporter activity"/>
    <property type="evidence" value="ECO:0007669"/>
    <property type="project" value="UniProtKB-KW"/>
</dbReference>
<feature type="transmembrane region" description="Helical" evidence="10">
    <location>
        <begin position="379"/>
        <end position="400"/>
    </location>
</feature>
<dbReference type="PANTHER" id="PTHR43298">
    <property type="entry name" value="MULTIDRUG RESISTANCE PROTEIN NORM-RELATED"/>
    <property type="match status" value="1"/>
</dbReference>
<dbReference type="RefSeq" id="WP_051694437.1">
    <property type="nucleotide sequence ID" value="NZ_CP054606.1"/>
</dbReference>
<feature type="transmembrane region" description="Helical" evidence="10">
    <location>
        <begin position="192"/>
        <end position="212"/>
    </location>
</feature>
<organism evidence="11 12">
    <name type="scientific">Pseudosulfitobacter pseudonitzschiae</name>
    <dbReference type="NCBI Taxonomy" id="1402135"/>
    <lineage>
        <taxon>Bacteria</taxon>
        <taxon>Pseudomonadati</taxon>
        <taxon>Pseudomonadota</taxon>
        <taxon>Alphaproteobacteria</taxon>
        <taxon>Rhodobacterales</taxon>
        <taxon>Roseobacteraceae</taxon>
        <taxon>Pseudosulfitobacter</taxon>
    </lineage>
</organism>
<evidence type="ECO:0000256" key="2">
    <source>
        <dbReference type="ARBA" id="ARBA00022448"/>
    </source>
</evidence>
<evidence type="ECO:0000256" key="6">
    <source>
        <dbReference type="ARBA" id="ARBA00022989"/>
    </source>
</evidence>
<feature type="transmembrane region" description="Helical" evidence="10">
    <location>
        <begin position="264"/>
        <end position="288"/>
    </location>
</feature>
<evidence type="ECO:0000256" key="9">
    <source>
        <dbReference type="ARBA" id="ARBA00031636"/>
    </source>
</evidence>
<feature type="transmembrane region" description="Helical" evidence="10">
    <location>
        <begin position="167"/>
        <end position="186"/>
    </location>
</feature>
<evidence type="ECO:0000256" key="8">
    <source>
        <dbReference type="ARBA" id="ARBA00023136"/>
    </source>
</evidence>
<keyword evidence="12" id="KW-1185">Reference proteome</keyword>
<dbReference type="AlphaFoldDB" id="A0A073JBX9"/>
<evidence type="ECO:0000256" key="10">
    <source>
        <dbReference type="SAM" id="Phobius"/>
    </source>
</evidence>
<dbReference type="OrthoDB" id="7718525at2"/>
<feature type="transmembrane region" description="Helical" evidence="10">
    <location>
        <begin position="134"/>
        <end position="155"/>
    </location>
</feature>